<keyword evidence="5 8" id="KW-0676">Redox-active center</keyword>
<dbReference type="RefSeq" id="YP_009297764.1">
    <property type="nucleotide sequence ID" value="NC_031178.1"/>
</dbReference>
<dbReference type="PANTHER" id="PTHR45663:SF11">
    <property type="entry name" value="GEO12009P1"/>
    <property type="match status" value="1"/>
</dbReference>
<dbReference type="Gene3D" id="3.40.30.10">
    <property type="entry name" value="Glutaredoxin"/>
    <property type="match status" value="1"/>
</dbReference>
<keyword evidence="10" id="KW-0934">Plastid</keyword>
<dbReference type="PRINTS" id="PR00421">
    <property type="entry name" value="THIOREDOXIN"/>
</dbReference>
<evidence type="ECO:0000313" key="10">
    <source>
        <dbReference type="EMBL" id="AOM67498.1"/>
    </source>
</evidence>
<keyword evidence="2" id="KW-0813">Transport</keyword>
<feature type="site" description="Contributes to redox potential value" evidence="7">
    <location>
        <position position="32"/>
    </location>
</feature>
<evidence type="ECO:0000259" key="9">
    <source>
        <dbReference type="PROSITE" id="PS51352"/>
    </source>
</evidence>
<comment type="similarity">
    <text evidence="6">Belongs to the thioredoxin family.</text>
</comment>
<protein>
    <recommendedName>
        <fullName evidence="6">Thioredoxin</fullName>
    </recommendedName>
</protein>
<dbReference type="GeneID" id="29056779"/>
<dbReference type="InterPro" id="IPR036249">
    <property type="entry name" value="Thioredoxin-like_sf"/>
</dbReference>
<dbReference type="GO" id="GO:0005737">
    <property type="term" value="C:cytoplasm"/>
    <property type="evidence" value="ECO:0007669"/>
    <property type="project" value="TreeGrafter"/>
</dbReference>
<accession>A0A1C9CGH1</accession>
<evidence type="ECO:0000256" key="3">
    <source>
        <dbReference type="ARBA" id="ARBA00022982"/>
    </source>
</evidence>
<geneLocation type="plastid" evidence="10"/>
<feature type="site" description="Contributes to redox potential value" evidence="7">
    <location>
        <position position="33"/>
    </location>
</feature>
<sequence>MLIFQVIDSTFQEEVLNQKQLVLVDFWAPWCGPCRMVAPVVDEIAHEYKGIVKVVKVNTDENPSTATEYGIRSIPTLMIFKNGQRVDTVIGAIPKSTLSSTLNKYLEKTKKHKI</sequence>
<proteinExistence type="inferred from homology"/>
<feature type="disulfide bond" description="Redox-active" evidence="8">
    <location>
        <begin position="31"/>
        <end position="34"/>
    </location>
</feature>
<dbReference type="PIRSF" id="PIRSF000077">
    <property type="entry name" value="Thioredoxin"/>
    <property type="match status" value="1"/>
</dbReference>
<dbReference type="GO" id="GO:0015035">
    <property type="term" value="F:protein-disulfide reductase activity"/>
    <property type="evidence" value="ECO:0007669"/>
    <property type="project" value="InterPro"/>
</dbReference>
<dbReference type="PANTHER" id="PTHR45663">
    <property type="entry name" value="GEO12009P1"/>
    <property type="match status" value="1"/>
</dbReference>
<evidence type="ECO:0000256" key="6">
    <source>
        <dbReference type="PIRNR" id="PIRNR000077"/>
    </source>
</evidence>
<dbReference type="FunFam" id="3.40.30.10:FF:000001">
    <property type="entry name" value="Thioredoxin"/>
    <property type="match status" value="1"/>
</dbReference>
<organism evidence="10">
    <name type="scientific">Kumanoa americana</name>
    <dbReference type="NCBI Taxonomy" id="1196377"/>
    <lineage>
        <taxon>Eukaryota</taxon>
        <taxon>Rhodophyta</taxon>
        <taxon>Florideophyceae</taxon>
        <taxon>Nemaliophycidae</taxon>
        <taxon>Batrachospermales</taxon>
        <taxon>Batrachospermaceae</taxon>
        <taxon>Kumanoa</taxon>
    </lineage>
</organism>
<evidence type="ECO:0000256" key="1">
    <source>
        <dbReference type="ARBA" id="ARBA00003318"/>
    </source>
</evidence>
<dbReference type="EMBL" id="KX284725">
    <property type="protein sequence ID" value="AOM67498.1"/>
    <property type="molecule type" value="Genomic_DNA"/>
</dbReference>
<dbReference type="InterPro" id="IPR005746">
    <property type="entry name" value="Thioredoxin"/>
</dbReference>
<name>A0A1C9CGH1_9FLOR</name>
<dbReference type="NCBIfam" id="TIGR01068">
    <property type="entry name" value="thioredoxin"/>
    <property type="match status" value="1"/>
</dbReference>
<dbReference type="Pfam" id="PF00085">
    <property type="entry name" value="Thioredoxin"/>
    <property type="match status" value="1"/>
</dbReference>
<evidence type="ECO:0000256" key="5">
    <source>
        <dbReference type="ARBA" id="ARBA00023284"/>
    </source>
</evidence>
<keyword evidence="4 8" id="KW-1015">Disulfide bond</keyword>
<comment type="function">
    <text evidence="1">Participates in various redox reactions through the reversible oxidation of its active center dithiol to a disulfide and catalyzes dithiol-disulfide exchange reactions.</text>
</comment>
<reference evidence="10" key="1">
    <citation type="journal article" date="2018" name="PLoS ONE">
        <title>Plastid genome analysis of three Nemaliophycidae red algal species suggests environmental adaptation for iron limited habitats.</title>
        <authorList>
            <person name="Cho C.H."/>
            <person name="Choi J.W."/>
            <person name="Lam D.W."/>
            <person name="Kim K.M."/>
            <person name="Yoon H.S."/>
        </authorList>
    </citation>
    <scope>NUCLEOTIDE SEQUENCE</scope>
</reference>
<keyword evidence="3" id="KW-0249">Electron transport</keyword>
<evidence type="ECO:0000256" key="2">
    <source>
        <dbReference type="ARBA" id="ARBA00022448"/>
    </source>
</evidence>
<evidence type="ECO:0000256" key="7">
    <source>
        <dbReference type="PIRSR" id="PIRSR000077-1"/>
    </source>
</evidence>
<dbReference type="AlphaFoldDB" id="A0A1C9CGH1"/>
<feature type="domain" description="Thioredoxin" evidence="9">
    <location>
        <begin position="1"/>
        <end position="107"/>
    </location>
</feature>
<feature type="active site" description="Nucleophile" evidence="7">
    <location>
        <position position="34"/>
    </location>
</feature>
<gene>
    <name evidence="10" type="primary">trxA</name>
    <name evidence="10" type="ORF">Kuma_064</name>
</gene>
<dbReference type="CDD" id="cd02947">
    <property type="entry name" value="TRX_family"/>
    <property type="match status" value="1"/>
</dbReference>
<dbReference type="InterPro" id="IPR017937">
    <property type="entry name" value="Thioredoxin_CS"/>
</dbReference>
<evidence type="ECO:0000256" key="8">
    <source>
        <dbReference type="PIRSR" id="PIRSR000077-4"/>
    </source>
</evidence>
<dbReference type="SUPFAM" id="SSF52833">
    <property type="entry name" value="Thioredoxin-like"/>
    <property type="match status" value="1"/>
</dbReference>
<dbReference type="PROSITE" id="PS00194">
    <property type="entry name" value="THIOREDOXIN_1"/>
    <property type="match status" value="1"/>
</dbReference>
<feature type="site" description="Deprotonates C-terminal active site Cys" evidence="7">
    <location>
        <position position="25"/>
    </location>
</feature>
<dbReference type="InterPro" id="IPR013766">
    <property type="entry name" value="Thioredoxin_domain"/>
</dbReference>
<feature type="active site" description="Nucleophile" evidence="7">
    <location>
        <position position="31"/>
    </location>
</feature>
<dbReference type="PROSITE" id="PS51352">
    <property type="entry name" value="THIOREDOXIN_2"/>
    <property type="match status" value="1"/>
</dbReference>
<evidence type="ECO:0000256" key="4">
    <source>
        <dbReference type="ARBA" id="ARBA00023157"/>
    </source>
</evidence>